<evidence type="ECO:0000256" key="1">
    <source>
        <dbReference type="ARBA" id="ARBA00004123"/>
    </source>
</evidence>
<accession>Q0TXE7</accession>
<proteinExistence type="predicted"/>
<name>Q0TXE7_PHANO</name>
<dbReference type="HOGENOM" id="CLU_070360_0_0_1"/>
<dbReference type="GeneID" id="5982777"/>
<organism evidence="4 5">
    <name type="scientific">Phaeosphaeria nodorum (strain SN15 / ATCC MYA-4574 / FGSC 10173)</name>
    <name type="common">Glume blotch fungus</name>
    <name type="synonym">Parastagonospora nodorum</name>
    <dbReference type="NCBI Taxonomy" id="321614"/>
    <lineage>
        <taxon>Eukaryota</taxon>
        <taxon>Fungi</taxon>
        <taxon>Dikarya</taxon>
        <taxon>Ascomycota</taxon>
        <taxon>Pezizomycotina</taxon>
        <taxon>Dothideomycetes</taxon>
        <taxon>Pleosporomycetidae</taxon>
        <taxon>Pleosporales</taxon>
        <taxon>Pleosporineae</taxon>
        <taxon>Phaeosphaeriaceae</taxon>
        <taxon>Parastagonospora</taxon>
    </lineage>
</organism>
<keyword evidence="2" id="KW-0539">Nucleus</keyword>
<evidence type="ECO:0000256" key="2">
    <source>
        <dbReference type="ARBA" id="ARBA00023242"/>
    </source>
</evidence>
<evidence type="ECO:0000313" key="4">
    <source>
        <dbReference type="EMBL" id="EAT76799.2"/>
    </source>
</evidence>
<reference evidence="5" key="1">
    <citation type="journal article" date="2007" name="Plant Cell">
        <title>Dothideomycete-plant interactions illuminated by genome sequencing and EST analysis of the wheat pathogen Stagonospora nodorum.</title>
        <authorList>
            <person name="Hane J.K."/>
            <person name="Lowe R.G."/>
            <person name="Solomon P.S."/>
            <person name="Tan K.C."/>
            <person name="Schoch C.L."/>
            <person name="Spatafora J.W."/>
            <person name="Crous P.W."/>
            <person name="Kodira C."/>
            <person name="Birren B.W."/>
            <person name="Galagan J.E."/>
            <person name="Torriani S.F."/>
            <person name="McDonald B.A."/>
            <person name="Oliver R.P."/>
        </authorList>
    </citation>
    <scope>NUCLEOTIDE SEQUENCE [LARGE SCALE GENOMIC DNA]</scope>
    <source>
        <strain evidence="5">SN15 / ATCC MYA-4574 / FGSC 10173</strain>
    </source>
</reference>
<comment type="subcellular location">
    <subcellularLocation>
        <location evidence="1">Nucleus</location>
    </subcellularLocation>
</comment>
<feature type="domain" description="ELYS-like" evidence="3">
    <location>
        <begin position="36"/>
        <end position="281"/>
    </location>
</feature>
<dbReference type="RefSeq" id="XP_001805844.1">
    <property type="nucleotide sequence ID" value="XM_001805792.1"/>
</dbReference>
<dbReference type="AlphaFoldDB" id="Q0TXE7"/>
<dbReference type="VEuPathDB" id="FungiDB:JI435_157040"/>
<dbReference type="GO" id="GO:0005634">
    <property type="term" value="C:nucleus"/>
    <property type="evidence" value="ECO:0007669"/>
    <property type="project" value="UniProtKB-SubCell"/>
</dbReference>
<evidence type="ECO:0000259" key="3">
    <source>
        <dbReference type="Pfam" id="PF13934"/>
    </source>
</evidence>
<dbReference type="Pfam" id="PF13934">
    <property type="entry name" value="ELYS"/>
    <property type="match status" value="1"/>
</dbReference>
<sequence length="344" mass="39482">MLDIEDFESAFPDGVTYSDGVVQAIQEFQHALGGKTFFERLLVLLKVQGISIGYHGRRKLYPPKNTQQLRDLHERIINAETSLHNKHCLIFYLLKDLSPQHHGPTELATSFARGVHLETRFWTFIEGLWALDHLEFRTAVGHLTHPSIIPTFPDEIMLTLLKGREKLGSVGVQKSPEDDILPLAYYNCVKPPLEDQKVRNEFAKYLSLRNVTETYHWIRDRPEYEHKPLLEILMEQTLERSNWSGVGEKDSYPRSDKAVEFVSLPFNEDEEAFVEKFLTEGKGRNFQGAQDTVLMRRVAMGRLADVANDHDTRGRRVDGVTWDLLKDGVSHGLGPRKDEESFVV</sequence>
<evidence type="ECO:0000313" key="5">
    <source>
        <dbReference type="Proteomes" id="UP000001055"/>
    </source>
</evidence>
<dbReference type="eggNOG" id="ENOG502S4G4">
    <property type="taxonomic scope" value="Eukaryota"/>
</dbReference>
<dbReference type="KEGG" id="pno:SNOG_15704"/>
<dbReference type="Proteomes" id="UP000001055">
    <property type="component" value="Unassembled WGS sequence"/>
</dbReference>
<gene>
    <name evidence="4" type="ORF">SNOG_15704</name>
</gene>
<dbReference type="InParanoid" id="Q0TXE7"/>
<protein>
    <recommendedName>
        <fullName evidence="3">ELYS-like domain-containing protein</fullName>
    </recommendedName>
</protein>
<dbReference type="InterPro" id="IPR025151">
    <property type="entry name" value="ELYS_dom"/>
</dbReference>
<dbReference type="EMBL" id="CH445364">
    <property type="protein sequence ID" value="EAT76799.2"/>
    <property type="molecule type" value="Genomic_DNA"/>
</dbReference>
<dbReference type="STRING" id="321614.Q0TXE7"/>